<evidence type="ECO:0000313" key="2">
    <source>
        <dbReference type="Proteomes" id="UP000831701"/>
    </source>
</evidence>
<protein>
    <submittedName>
        <fullName evidence="1">Uncharacterized protein</fullName>
    </submittedName>
</protein>
<feature type="non-terminal residue" evidence="1">
    <location>
        <position position="1"/>
    </location>
</feature>
<keyword evidence="2" id="KW-1185">Reference proteome</keyword>
<organism evidence="1 2">
    <name type="scientific">Scortum barcoo</name>
    <name type="common">barcoo grunter</name>
    <dbReference type="NCBI Taxonomy" id="214431"/>
    <lineage>
        <taxon>Eukaryota</taxon>
        <taxon>Metazoa</taxon>
        <taxon>Chordata</taxon>
        <taxon>Craniata</taxon>
        <taxon>Vertebrata</taxon>
        <taxon>Euteleostomi</taxon>
        <taxon>Actinopterygii</taxon>
        <taxon>Neopterygii</taxon>
        <taxon>Teleostei</taxon>
        <taxon>Neoteleostei</taxon>
        <taxon>Acanthomorphata</taxon>
        <taxon>Eupercaria</taxon>
        <taxon>Centrarchiformes</taxon>
        <taxon>Terapontoidei</taxon>
        <taxon>Terapontidae</taxon>
        <taxon>Scortum</taxon>
    </lineage>
</organism>
<dbReference type="EMBL" id="CM041553">
    <property type="protein sequence ID" value="KAI3353314.1"/>
    <property type="molecule type" value="Genomic_DNA"/>
</dbReference>
<name>A0ACB8VCM7_9TELE</name>
<reference evidence="1" key="1">
    <citation type="submission" date="2022-04" db="EMBL/GenBank/DDBJ databases">
        <title>Jade perch genome.</title>
        <authorList>
            <person name="Chao B."/>
        </authorList>
    </citation>
    <scope>NUCLEOTIDE SEQUENCE</scope>
    <source>
        <strain evidence="1">CB-2022</strain>
    </source>
</reference>
<sequence>TVRLLMSKSMCGCGCSIISSLMKRLGRTACCSDLFSSHTSEQLHRLATGCPPQPKNAKPFSSSDSLAKVQEVASWLLEMNQDLLSGGSSSRRSRGPGGPAVRGNASSTARAPQQAAEEGDEDEHMNRVVEEEEQPQQGPEASQVDGEREQPWAPSDLGASNGPRGDEEGEEDEEGPPNEVNGGEKGARWMWGAEQRRLRGQPLGEEDEEEEEEEENNNSSSHQEEEEAEERTEGGEEQGREEEEREEGEEEEEEDEDEEEMDQDSDDFEHSAESGREEEEEEEGEGEEGLRSPSIRNNVSAPNNNLDSGCTHQSSSNKKTAFFAMLRHCPIPRFSSGARRKMPNDACGKEKTLHVPLESKPLDLADPKDIAPQPLPPQKVLKIFSINIIAQGLPFCRRRSILDSDVFPPASGLTEGTDISHKYTDTRQEGGIMWQTSQRAFLTPPYNISMLQWIRESADLVRLPSLIYDERGRVGPHWAAVEPCGQVVCCSIPLASCRCTCQLSKETLFRKYLMMKRKLDHGPEVRSFPSGKKPCKGPEYPSPTGIVPCPATPTTFGHIRTANGQGQQRRRITSIQPPTGLQEWLRTFQSWTGPEKLLALDELIDSCEPTQVKHMMQVIEPQFQRDFISLLPKELALYVLSFLEPKDLLQAAQTCRYWRILAEDNLLWREKCREEGIDEPLLLKKRKIVKPGFTHSPWKSAYIRQHRIDTNWRRGDLKSPKVLKGHDDHVITCLQFCGNRIVSGSDDNTLKVWSAITGKCLRTLVGHTGGVWSSQMRDNIIISGSTDRTLKVWNAETGECIHTLYGHTSTVRCMHLHEKRVVSGSRDATLRVWDIETGQCLHVLMGHVAAVRCVQYDGRRVGSQRCLRLHGQSVGPRDGDLPPHAAGPHQQSVLITDSVLCILQMASFTLQSKHFDGIHVVSGSLDTSIRVWDVETGNCIHTLTGHQSLTSGMELKDNILVSGNADSTVKIWDIKTGQCLQTLQGPHKHQSAVTCLQFNKNFVITSSDDGTVKLWDLKTGEFIRNLVTLESGGSGGVVWRIRASNTKLVCYAVGSRNGTEETKLLVLDFDVDMK</sequence>
<gene>
    <name evidence="1" type="ORF">L3Q82_019853</name>
</gene>
<comment type="caution">
    <text evidence="1">The sequence shown here is derived from an EMBL/GenBank/DDBJ whole genome shotgun (WGS) entry which is preliminary data.</text>
</comment>
<proteinExistence type="predicted"/>
<accession>A0ACB8VCM7</accession>
<evidence type="ECO:0000313" key="1">
    <source>
        <dbReference type="EMBL" id="KAI3353314.1"/>
    </source>
</evidence>
<dbReference type="Proteomes" id="UP000831701">
    <property type="component" value="Chromosome 23"/>
</dbReference>